<evidence type="ECO:0000259" key="20">
    <source>
        <dbReference type="Pfam" id="PF00857"/>
    </source>
</evidence>
<comment type="similarity">
    <text evidence="18">In the N-terminal section; belongs to the thiamine-phosphate synthase family.</text>
</comment>
<evidence type="ECO:0000256" key="9">
    <source>
        <dbReference type="ARBA" id="ARBA00022741"/>
    </source>
</evidence>
<evidence type="ECO:0000256" key="17">
    <source>
        <dbReference type="ARBA" id="ARBA00061146"/>
    </source>
</evidence>
<comment type="catalytic activity">
    <reaction evidence="16">
        <text>2-[(2R,5Z)-2-carboxy-4-methylthiazol-5(2H)-ylidene]ethyl phosphate + 4-amino-2-methyl-5-(diphosphooxymethyl)pyrimidine + 2 H(+) = thiamine phosphate + CO2 + diphosphate</text>
        <dbReference type="Rhea" id="RHEA:47844"/>
        <dbReference type="ChEBI" id="CHEBI:15378"/>
        <dbReference type="ChEBI" id="CHEBI:16526"/>
        <dbReference type="ChEBI" id="CHEBI:33019"/>
        <dbReference type="ChEBI" id="CHEBI:37575"/>
        <dbReference type="ChEBI" id="CHEBI:57841"/>
        <dbReference type="ChEBI" id="CHEBI:62899"/>
        <dbReference type="EC" id="2.5.1.3"/>
    </reaction>
</comment>
<dbReference type="Pfam" id="PF02110">
    <property type="entry name" value="HK"/>
    <property type="match status" value="1"/>
</dbReference>
<name>A0AAD9I353_9PEZI</name>
<feature type="domain" description="Isochorismatase-like" evidence="20">
    <location>
        <begin position="557"/>
        <end position="711"/>
    </location>
</feature>
<dbReference type="Gene3D" id="3.40.1190.20">
    <property type="match status" value="1"/>
</dbReference>
<dbReference type="GO" id="GO:0004789">
    <property type="term" value="F:thiamine-phosphate diphosphorylase activity"/>
    <property type="evidence" value="ECO:0007669"/>
    <property type="project" value="UniProtKB-EC"/>
</dbReference>
<evidence type="ECO:0000256" key="2">
    <source>
        <dbReference type="ARBA" id="ARBA00001946"/>
    </source>
</evidence>
<evidence type="ECO:0000256" key="1">
    <source>
        <dbReference type="ARBA" id="ARBA00001771"/>
    </source>
</evidence>
<dbReference type="CDD" id="cd00564">
    <property type="entry name" value="TMP_TenI"/>
    <property type="match status" value="1"/>
</dbReference>
<dbReference type="InterPro" id="IPR000417">
    <property type="entry name" value="Hyethyz_kinase"/>
</dbReference>
<evidence type="ECO:0000256" key="13">
    <source>
        <dbReference type="ARBA" id="ARBA00022977"/>
    </source>
</evidence>
<comment type="pathway">
    <text evidence="4">Cofactor biosynthesis; thiamine diphosphate biosynthesis; 4-methyl-5-(2-phosphoethyl)-thiazole from 5-(2-hydroxyethyl)-4-methylthiazole: step 1/1.</text>
</comment>
<dbReference type="InterPro" id="IPR013785">
    <property type="entry name" value="Aldolase_TIM"/>
</dbReference>
<dbReference type="InterPro" id="IPR036206">
    <property type="entry name" value="ThiamineP_synth_sf"/>
</dbReference>
<evidence type="ECO:0000259" key="21">
    <source>
        <dbReference type="Pfam" id="PF02581"/>
    </source>
</evidence>
<evidence type="ECO:0000256" key="10">
    <source>
        <dbReference type="ARBA" id="ARBA00022777"/>
    </source>
</evidence>
<keyword evidence="23" id="KW-1185">Reference proteome</keyword>
<comment type="pathway">
    <text evidence="5">Cofactor biosynthesis; thiamine diphosphate biosynthesis; thiamine phosphate from 4-amino-2-methyl-5-diphosphomethylpyrimidine and 4-methyl-5-(2-phosphoethyl)-thiazole: step 1/1.</text>
</comment>
<evidence type="ECO:0000256" key="16">
    <source>
        <dbReference type="ARBA" id="ARBA00047883"/>
    </source>
</evidence>
<evidence type="ECO:0000256" key="18">
    <source>
        <dbReference type="ARBA" id="ARBA00061283"/>
    </source>
</evidence>
<dbReference type="SUPFAM" id="SSF53613">
    <property type="entry name" value="Ribokinase-like"/>
    <property type="match status" value="1"/>
</dbReference>
<dbReference type="NCBIfam" id="NF006830">
    <property type="entry name" value="PRK09355.1"/>
    <property type="match status" value="1"/>
</dbReference>
<keyword evidence="7" id="KW-0808">Transferase</keyword>
<comment type="function">
    <text evidence="3">Condenses 4-methyl-5-(beta-hydroxyethyl)thiazole monophosphate (THZ-P) and 2-methyl-4-amino-5-hydroxymethyl pyrimidine pyrophosphate (HMP-PP) to form thiamine monophosphate (TMP).</text>
</comment>
<dbReference type="GO" id="GO:0000287">
    <property type="term" value="F:magnesium ion binding"/>
    <property type="evidence" value="ECO:0007669"/>
    <property type="project" value="InterPro"/>
</dbReference>
<reference evidence="22" key="1">
    <citation type="journal article" date="2023" name="Mol. Plant Microbe Interact.">
        <title>Elucidating the Obligate Nature and Biological Capacity of an Invasive Fungal Corn Pathogen.</title>
        <authorList>
            <person name="MacCready J.S."/>
            <person name="Roggenkamp E.M."/>
            <person name="Gdanetz K."/>
            <person name="Chilvers M.I."/>
        </authorList>
    </citation>
    <scope>NUCLEOTIDE SEQUENCE</scope>
    <source>
        <strain evidence="22">PM02</strain>
    </source>
</reference>
<evidence type="ECO:0000313" key="23">
    <source>
        <dbReference type="Proteomes" id="UP001217918"/>
    </source>
</evidence>
<comment type="similarity">
    <text evidence="17">In the C-terminal section; belongs to the Thz kinase family.</text>
</comment>
<evidence type="ECO:0000256" key="14">
    <source>
        <dbReference type="ARBA" id="ARBA00047334"/>
    </source>
</evidence>
<dbReference type="AlphaFoldDB" id="A0AAD9I353"/>
<dbReference type="Proteomes" id="UP001217918">
    <property type="component" value="Unassembled WGS sequence"/>
</dbReference>
<proteinExistence type="inferred from homology"/>
<dbReference type="CDD" id="cd01170">
    <property type="entry name" value="THZ_kinase"/>
    <property type="match status" value="1"/>
</dbReference>
<keyword evidence="8" id="KW-0479">Metal-binding</keyword>
<comment type="caution">
    <text evidence="22">The sequence shown here is derived from an EMBL/GenBank/DDBJ whole genome shotgun (WGS) entry which is preliminary data.</text>
</comment>
<dbReference type="GO" id="GO:0005737">
    <property type="term" value="C:cytoplasm"/>
    <property type="evidence" value="ECO:0007669"/>
    <property type="project" value="TreeGrafter"/>
</dbReference>
<gene>
    <name evidence="22" type="ORF">P8C59_004802</name>
</gene>
<feature type="compositionally biased region" description="Low complexity" evidence="19">
    <location>
        <begin position="387"/>
        <end position="396"/>
    </location>
</feature>
<feature type="domain" description="Thiamine phosphate synthase/TenI" evidence="21">
    <location>
        <begin position="15"/>
        <end position="210"/>
    </location>
</feature>
<dbReference type="InterPro" id="IPR022998">
    <property type="entry name" value="ThiamineP_synth_TenI"/>
</dbReference>
<evidence type="ECO:0000256" key="6">
    <source>
        <dbReference type="ARBA" id="ARBA00006336"/>
    </source>
</evidence>
<accession>A0AAD9I353</accession>
<comment type="cofactor">
    <cofactor evidence="2">
        <name>Mg(2+)</name>
        <dbReference type="ChEBI" id="CHEBI:18420"/>
    </cofactor>
</comment>
<keyword evidence="9" id="KW-0547">Nucleotide-binding</keyword>
<comment type="catalytic activity">
    <reaction evidence="14">
        <text>4-methyl-5-(2-phosphooxyethyl)-thiazole + 4-amino-2-methyl-5-(diphosphooxymethyl)pyrimidine + H(+) = thiamine phosphate + diphosphate</text>
        <dbReference type="Rhea" id="RHEA:22328"/>
        <dbReference type="ChEBI" id="CHEBI:15378"/>
        <dbReference type="ChEBI" id="CHEBI:33019"/>
        <dbReference type="ChEBI" id="CHEBI:37575"/>
        <dbReference type="ChEBI" id="CHEBI:57841"/>
        <dbReference type="ChEBI" id="CHEBI:58296"/>
        <dbReference type="EC" id="2.5.1.3"/>
    </reaction>
</comment>
<evidence type="ECO:0000256" key="4">
    <source>
        <dbReference type="ARBA" id="ARBA00004868"/>
    </source>
</evidence>
<dbReference type="PANTHER" id="PTHR20857:SF23">
    <property type="entry name" value="THIAMINE BIOSYNTHETIC BIFUNCTIONAL ENZYME"/>
    <property type="match status" value="1"/>
</dbReference>
<dbReference type="InterPro" id="IPR036380">
    <property type="entry name" value="Isochorismatase-like_sf"/>
</dbReference>
<evidence type="ECO:0000313" key="22">
    <source>
        <dbReference type="EMBL" id="KAK2070296.1"/>
    </source>
</evidence>
<evidence type="ECO:0008006" key="24">
    <source>
        <dbReference type="Google" id="ProtNLM"/>
    </source>
</evidence>
<keyword evidence="12" id="KW-0460">Magnesium</keyword>
<dbReference type="NCBIfam" id="TIGR00693">
    <property type="entry name" value="thiE"/>
    <property type="match status" value="1"/>
</dbReference>
<dbReference type="HAMAP" id="MF_00228">
    <property type="entry name" value="Thz_kinase"/>
    <property type="match status" value="1"/>
</dbReference>
<dbReference type="EMBL" id="JAQQPM010000003">
    <property type="protein sequence ID" value="KAK2070296.1"/>
    <property type="molecule type" value="Genomic_DNA"/>
</dbReference>
<sequence length="753" mass="77460">MVNANVRAKALDLALYLVTDSTPAILGGRDIGEVVEAALRGGVTCVQYRDKTSDTGRLVDVARRLHRITQRHHVPLLINDRVDVALAVGCEGVHIGQDDLDLSLARQLLGPKAIIGVTAGSADEARAACRGGANYLGIGTVFATSTKKNTKSIIGTAGVRAMLEAVQQAGYRQVPAVCIGGLNETNVQRALFQSAASEKQLDGVAVVSAIMAAADPEAASRTLLRLVQSPPPFGGSAADGGGGGGGAEGAREMVASAAAIVQAMHDATPLSHNMTNLVVQNFSANVALAMGASPIMANYGEEASDLCKLGGALVINMGTVTPDGLEDYVKALRAYNLAGRPVVFDPVGAGATSIRRSAVKTIMSAGYLDVIKGNEGEIKTVFAQGGSSSSSSSSSSHAGEEPQQRGVDSTSTLDAAQRARLAQQLARRERAVVVLTGASDFVSDGARTVRVDNGCALLGAVTGTGCALGTAISAATAVAATGGRHMAAVVAAMLHYEVAAERAAERPDVRGPGSFVPAFLDELYRIRCETAAGDTRWLARAKVESVSVRRIKNPIIYICDLQESFRPVIWHFDHVLHTASKLLRFALALHIPVAVTTQRRARLGPTAAELAGPLAALAAAGLLRADADKTCFSMAAAVAAGPYDAVLVVGIEAHICVALTALDLLAAGGGAGAGAPVVYVAADGVSSGNGEEVPVALARLRQEGVRVTSSESWMYEVMGDAAIGEFKAVVGLVKETGPQTRAAMQGLLGGAKM</sequence>
<dbReference type="SUPFAM" id="SSF52499">
    <property type="entry name" value="Isochorismatase-like hydrolases"/>
    <property type="match status" value="1"/>
</dbReference>
<evidence type="ECO:0000256" key="12">
    <source>
        <dbReference type="ARBA" id="ARBA00022842"/>
    </source>
</evidence>
<dbReference type="FunFam" id="3.40.1190.20:FF:000042">
    <property type="entry name" value="Probable thiamine biosynthetic bifunctional enzyme"/>
    <property type="match status" value="1"/>
</dbReference>
<feature type="region of interest" description="Disordered" evidence="19">
    <location>
        <begin position="383"/>
        <end position="413"/>
    </location>
</feature>
<protein>
    <recommendedName>
        <fullName evidence="24">Hydroxyethylthiazole kinase</fullName>
    </recommendedName>
</protein>
<dbReference type="GO" id="GO:0004417">
    <property type="term" value="F:hydroxyethylthiazole kinase activity"/>
    <property type="evidence" value="ECO:0007669"/>
    <property type="project" value="UniProtKB-EC"/>
</dbReference>
<keyword evidence="13" id="KW-0784">Thiamine biosynthesis</keyword>
<dbReference type="GO" id="GO:0009228">
    <property type="term" value="P:thiamine biosynthetic process"/>
    <property type="evidence" value="ECO:0007669"/>
    <property type="project" value="UniProtKB-KW"/>
</dbReference>
<organism evidence="22 23">
    <name type="scientific">Phyllachora maydis</name>
    <dbReference type="NCBI Taxonomy" id="1825666"/>
    <lineage>
        <taxon>Eukaryota</taxon>
        <taxon>Fungi</taxon>
        <taxon>Dikarya</taxon>
        <taxon>Ascomycota</taxon>
        <taxon>Pezizomycotina</taxon>
        <taxon>Sordariomycetes</taxon>
        <taxon>Sordariomycetidae</taxon>
        <taxon>Phyllachorales</taxon>
        <taxon>Phyllachoraceae</taxon>
        <taxon>Phyllachora</taxon>
    </lineage>
</organism>
<evidence type="ECO:0000256" key="3">
    <source>
        <dbReference type="ARBA" id="ARBA00003814"/>
    </source>
</evidence>
<comment type="similarity">
    <text evidence="6">Belongs to the isochorismatase family.</text>
</comment>
<evidence type="ECO:0000256" key="11">
    <source>
        <dbReference type="ARBA" id="ARBA00022840"/>
    </source>
</evidence>
<dbReference type="HAMAP" id="MF_00097">
    <property type="entry name" value="TMP_synthase"/>
    <property type="match status" value="1"/>
</dbReference>
<evidence type="ECO:0000256" key="7">
    <source>
        <dbReference type="ARBA" id="ARBA00022679"/>
    </source>
</evidence>
<dbReference type="InterPro" id="IPR034291">
    <property type="entry name" value="TMP_synthase"/>
</dbReference>
<dbReference type="PRINTS" id="PR01099">
    <property type="entry name" value="HYETHTZKNASE"/>
</dbReference>
<evidence type="ECO:0000256" key="15">
    <source>
        <dbReference type="ARBA" id="ARBA00047851"/>
    </source>
</evidence>
<evidence type="ECO:0000256" key="8">
    <source>
        <dbReference type="ARBA" id="ARBA00022723"/>
    </source>
</evidence>
<dbReference type="PANTHER" id="PTHR20857">
    <property type="entry name" value="THIAMINE-PHOSPHATE PYROPHOSPHORYLASE"/>
    <property type="match status" value="1"/>
</dbReference>
<evidence type="ECO:0000256" key="19">
    <source>
        <dbReference type="SAM" id="MobiDB-lite"/>
    </source>
</evidence>
<dbReference type="InterPro" id="IPR029056">
    <property type="entry name" value="Ribokinase-like"/>
</dbReference>
<keyword evidence="11" id="KW-0067">ATP-binding</keyword>
<dbReference type="Gene3D" id="3.20.20.70">
    <property type="entry name" value="Aldolase class I"/>
    <property type="match status" value="1"/>
</dbReference>
<dbReference type="FunFam" id="3.20.20.70:FF:000104">
    <property type="entry name" value="Thiamine biosynthetic bifunctional enzyme"/>
    <property type="match status" value="1"/>
</dbReference>
<dbReference type="Gene3D" id="3.40.50.850">
    <property type="entry name" value="Isochorismatase-like"/>
    <property type="match status" value="1"/>
</dbReference>
<dbReference type="Pfam" id="PF02581">
    <property type="entry name" value="TMP-TENI"/>
    <property type="match status" value="1"/>
</dbReference>
<dbReference type="InterPro" id="IPR000868">
    <property type="entry name" value="Isochorismatase-like_dom"/>
</dbReference>
<keyword evidence="10" id="KW-0418">Kinase</keyword>
<comment type="catalytic activity">
    <reaction evidence="15">
        <text>2-(2-carboxy-4-methylthiazol-5-yl)ethyl phosphate + 4-amino-2-methyl-5-(diphosphooxymethyl)pyrimidine + 2 H(+) = thiamine phosphate + CO2 + diphosphate</text>
        <dbReference type="Rhea" id="RHEA:47848"/>
        <dbReference type="ChEBI" id="CHEBI:15378"/>
        <dbReference type="ChEBI" id="CHEBI:16526"/>
        <dbReference type="ChEBI" id="CHEBI:33019"/>
        <dbReference type="ChEBI" id="CHEBI:37575"/>
        <dbReference type="ChEBI" id="CHEBI:57841"/>
        <dbReference type="ChEBI" id="CHEBI:62890"/>
        <dbReference type="EC" id="2.5.1.3"/>
    </reaction>
</comment>
<dbReference type="Pfam" id="PF00857">
    <property type="entry name" value="Isochorismatase"/>
    <property type="match status" value="1"/>
</dbReference>
<evidence type="ECO:0000256" key="5">
    <source>
        <dbReference type="ARBA" id="ARBA00005165"/>
    </source>
</evidence>
<dbReference type="GO" id="GO:0005524">
    <property type="term" value="F:ATP binding"/>
    <property type="evidence" value="ECO:0007669"/>
    <property type="project" value="UniProtKB-KW"/>
</dbReference>
<dbReference type="SUPFAM" id="SSF51391">
    <property type="entry name" value="Thiamin phosphate synthase"/>
    <property type="match status" value="1"/>
</dbReference>
<comment type="catalytic activity">
    <reaction evidence="1">
        <text>5-(2-hydroxyethyl)-4-methylthiazole + ATP = 4-methyl-5-(2-phosphooxyethyl)-thiazole + ADP + H(+)</text>
        <dbReference type="Rhea" id="RHEA:24212"/>
        <dbReference type="ChEBI" id="CHEBI:15378"/>
        <dbReference type="ChEBI" id="CHEBI:17957"/>
        <dbReference type="ChEBI" id="CHEBI:30616"/>
        <dbReference type="ChEBI" id="CHEBI:58296"/>
        <dbReference type="ChEBI" id="CHEBI:456216"/>
        <dbReference type="EC" id="2.7.1.50"/>
    </reaction>
</comment>